<evidence type="ECO:0000256" key="3">
    <source>
        <dbReference type="ARBA" id="ARBA00022898"/>
    </source>
</evidence>
<comment type="caution">
    <text evidence="4">The sequence shown here is derived from an EMBL/GenBank/DDBJ whole genome shotgun (WGS) entry which is preliminary data.</text>
</comment>
<comment type="cofactor">
    <cofactor evidence="1">
        <name>pyridoxal 5'-phosphate</name>
        <dbReference type="ChEBI" id="CHEBI:597326"/>
    </cofactor>
</comment>
<evidence type="ECO:0000256" key="2">
    <source>
        <dbReference type="ARBA" id="ARBA00008639"/>
    </source>
</evidence>
<accession>A0A4Z1A6U2</accession>
<name>A0A4Z1A6U2_9LEPT</name>
<keyword evidence="5" id="KW-1185">Reference proteome</keyword>
<organism evidence="4 5">
    <name type="scientific">Leptospira jelokensis</name>
    <dbReference type="NCBI Taxonomy" id="2484931"/>
    <lineage>
        <taxon>Bacteria</taxon>
        <taxon>Pseudomonadati</taxon>
        <taxon>Spirochaetota</taxon>
        <taxon>Spirochaetia</taxon>
        <taxon>Leptospirales</taxon>
        <taxon>Leptospiraceae</taxon>
        <taxon>Leptospira</taxon>
    </lineage>
</organism>
<dbReference type="Proteomes" id="UP000297567">
    <property type="component" value="Unassembled WGS sequence"/>
</dbReference>
<dbReference type="RefSeq" id="WP_135640855.1">
    <property type="nucleotide sequence ID" value="NZ_RQGH01000009.1"/>
</dbReference>
<proteinExistence type="inferred from homology"/>
<evidence type="ECO:0000313" key="4">
    <source>
        <dbReference type="EMBL" id="TGL74037.1"/>
    </source>
</evidence>
<comment type="similarity">
    <text evidence="2">Belongs to the ACC deaminase/D-cysteine desulfhydrase family.</text>
</comment>
<dbReference type="Gene3D" id="3.40.50.1100">
    <property type="match status" value="1"/>
</dbReference>
<keyword evidence="3" id="KW-0663">Pyridoxal phosphate</keyword>
<evidence type="ECO:0000256" key="1">
    <source>
        <dbReference type="ARBA" id="ARBA00001933"/>
    </source>
</evidence>
<dbReference type="PANTHER" id="PTHR43780:SF2">
    <property type="entry name" value="1-AMINOCYCLOPROPANE-1-CARBOXYLATE DEAMINASE-RELATED"/>
    <property type="match status" value="1"/>
</dbReference>
<reference evidence="4" key="1">
    <citation type="journal article" date="2019" name="PLoS Negl. Trop. Dis.">
        <title>Revisiting the worldwide diversity of Leptospira species in the environment.</title>
        <authorList>
            <person name="Vincent A.T."/>
            <person name="Schiettekatte O."/>
            <person name="Bourhy P."/>
            <person name="Veyrier F.J."/>
            <person name="Picardeau M."/>
        </authorList>
    </citation>
    <scope>NUCLEOTIDE SEQUENCE [LARGE SCALE GENOMIC DNA]</scope>
    <source>
        <strain evidence="4">201702451</strain>
    </source>
</reference>
<sequence length="366" mass="41821">MPNVSFGIKESFPDLPVKVTNCFEHAIIRDDLLPFGFGTKWRKVYGVVQFLHRNQIGRILLWGSIHGNYLASFTTILRLFGFHVETISYTKDPNLKTYNERLVNLHSHSNVCYAKRKDAELQFFERANNFQGLCLPEFGIHPALTHGLSLFWKELASEIHSKVQTASDGSEKIEDLSQPNGCDAKVAILLLEVGSGASFLSAYDFFQDSKIFVLGIMVGERKTTWLPKRETLQKKLGLKIQTVPNENLIEFPDERFLNSNPKPFGKENQSLPFREGIRFAKTTNQIRDWIEGFYNKTNIILDPIYSAKSTFHLFEDENMGQAPKSKTPLQTLKSYMPTGSENLPFFYLHQGGQIQHLDLVLKRPNT</sequence>
<dbReference type="GO" id="GO:0019148">
    <property type="term" value="F:D-cysteine desulfhydrase activity"/>
    <property type="evidence" value="ECO:0007669"/>
    <property type="project" value="TreeGrafter"/>
</dbReference>
<dbReference type="InterPro" id="IPR036052">
    <property type="entry name" value="TrpB-like_PALP_sf"/>
</dbReference>
<evidence type="ECO:0000313" key="5">
    <source>
        <dbReference type="Proteomes" id="UP000297567"/>
    </source>
</evidence>
<gene>
    <name evidence="4" type="ORF">EHQ62_03490</name>
</gene>
<dbReference type="PANTHER" id="PTHR43780">
    <property type="entry name" value="1-AMINOCYCLOPROPANE-1-CARBOXYLATE DEAMINASE-RELATED"/>
    <property type="match status" value="1"/>
</dbReference>
<dbReference type="SUPFAM" id="SSF53686">
    <property type="entry name" value="Tryptophan synthase beta subunit-like PLP-dependent enzymes"/>
    <property type="match status" value="1"/>
</dbReference>
<dbReference type="PIRSF" id="PIRSF006278">
    <property type="entry name" value="ACCD_DCysDesulf"/>
    <property type="match status" value="1"/>
</dbReference>
<dbReference type="InterPro" id="IPR027278">
    <property type="entry name" value="ACCD_DCysDesulf"/>
</dbReference>
<dbReference type="AlphaFoldDB" id="A0A4Z1A6U2"/>
<protein>
    <submittedName>
        <fullName evidence="4">1-aminocyclopropane-1-carboxylate deaminase</fullName>
    </submittedName>
</protein>
<dbReference type="EMBL" id="RQGH01000009">
    <property type="protein sequence ID" value="TGL74037.1"/>
    <property type="molecule type" value="Genomic_DNA"/>
</dbReference>